<comment type="caution">
    <text evidence="2">The sequence shown here is derived from an EMBL/GenBank/DDBJ whole genome shotgun (WGS) entry which is preliminary data.</text>
</comment>
<dbReference type="Pfam" id="PF03184">
    <property type="entry name" value="DDE_1"/>
    <property type="match status" value="1"/>
</dbReference>
<protein>
    <recommendedName>
        <fullName evidence="1">DDE-1 domain-containing protein</fullName>
    </recommendedName>
</protein>
<organism evidence="2 3">
    <name type="scientific">Periplaneta americana</name>
    <name type="common">American cockroach</name>
    <name type="synonym">Blatta americana</name>
    <dbReference type="NCBI Taxonomy" id="6978"/>
    <lineage>
        <taxon>Eukaryota</taxon>
        <taxon>Metazoa</taxon>
        <taxon>Ecdysozoa</taxon>
        <taxon>Arthropoda</taxon>
        <taxon>Hexapoda</taxon>
        <taxon>Insecta</taxon>
        <taxon>Pterygota</taxon>
        <taxon>Neoptera</taxon>
        <taxon>Polyneoptera</taxon>
        <taxon>Dictyoptera</taxon>
        <taxon>Blattodea</taxon>
        <taxon>Blattoidea</taxon>
        <taxon>Blattidae</taxon>
        <taxon>Blattinae</taxon>
        <taxon>Periplaneta</taxon>
    </lineage>
</organism>
<dbReference type="EMBL" id="JAJSOF020000029">
    <property type="protein sequence ID" value="KAJ4431990.1"/>
    <property type="molecule type" value="Genomic_DNA"/>
</dbReference>
<name>A0ABQ8SDU4_PERAM</name>
<gene>
    <name evidence="2" type="ORF">ANN_20599</name>
</gene>
<sequence length="179" mass="19954">MRTPQGISAARVKAFTPENVAKFFDIYEPLLTKVNHNPHRVYNVDETGITTVQHKYRTVIGMKGKKQVASLTSSERGNLIRIVTCMNAAGTYVPPLFVKPSADDPALLILDGHFSHTKNIDVVDKARENHVDVICLPPHLTHKMQPLDVGFMGPFKTYYANEIETWLASNPGHESSLIC</sequence>
<evidence type="ECO:0000313" key="3">
    <source>
        <dbReference type="Proteomes" id="UP001148838"/>
    </source>
</evidence>
<proteinExistence type="predicted"/>
<reference evidence="2 3" key="1">
    <citation type="journal article" date="2022" name="Allergy">
        <title>Genome assembly and annotation of Periplaneta americana reveal a comprehensive cockroach allergen profile.</title>
        <authorList>
            <person name="Wang L."/>
            <person name="Xiong Q."/>
            <person name="Saelim N."/>
            <person name="Wang L."/>
            <person name="Nong W."/>
            <person name="Wan A.T."/>
            <person name="Shi M."/>
            <person name="Liu X."/>
            <person name="Cao Q."/>
            <person name="Hui J.H.L."/>
            <person name="Sookrung N."/>
            <person name="Leung T.F."/>
            <person name="Tungtrongchitr A."/>
            <person name="Tsui S.K.W."/>
        </authorList>
    </citation>
    <scope>NUCLEOTIDE SEQUENCE [LARGE SCALE GENOMIC DNA]</scope>
    <source>
        <strain evidence="2">PWHHKU_190912</strain>
    </source>
</reference>
<dbReference type="InterPro" id="IPR004875">
    <property type="entry name" value="DDE_SF_endonuclease_dom"/>
</dbReference>
<dbReference type="Proteomes" id="UP001148838">
    <property type="component" value="Unassembled WGS sequence"/>
</dbReference>
<dbReference type="PANTHER" id="PTHR19303">
    <property type="entry name" value="TRANSPOSON"/>
    <property type="match status" value="1"/>
</dbReference>
<keyword evidence="3" id="KW-1185">Reference proteome</keyword>
<accession>A0ABQ8SDU4</accession>
<dbReference type="InterPro" id="IPR050863">
    <property type="entry name" value="CenT-Element_Derived"/>
</dbReference>
<evidence type="ECO:0000313" key="2">
    <source>
        <dbReference type="EMBL" id="KAJ4431990.1"/>
    </source>
</evidence>
<evidence type="ECO:0000259" key="1">
    <source>
        <dbReference type="Pfam" id="PF03184"/>
    </source>
</evidence>
<dbReference type="PANTHER" id="PTHR19303:SF71">
    <property type="entry name" value="ZINC FINGER PHD-TYPE DOMAIN-CONTAINING PROTEIN"/>
    <property type="match status" value="1"/>
</dbReference>
<feature type="domain" description="DDE-1" evidence="1">
    <location>
        <begin position="103"/>
        <end position="169"/>
    </location>
</feature>